<dbReference type="AlphaFoldDB" id="A0AAW7XBQ3"/>
<evidence type="ECO:0000256" key="1">
    <source>
        <dbReference type="SAM" id="Phobius"/>
    </source>
</evidence>
<feature type="transmembrane region" description="Helical" evidence="1">
    <location>
        <begin position="15"/>
        <end position="33"/>
    </location>
</feature>
<keyword evidence="1" id="KW-0472">Membrane</keyword>
<proteinExistence type="predicted"/>
<keyword evidence="1" id="KW-0812">Transmembrane</keyword>
<comment type="caution">
    <text evidence="2">The sequence shown here is derived from an EMBL/GenBank/DDBJ whole genome shotgun (WGS) entry which is preliminary data.</text>
</comment>
<keyword evidence="1" id="KW-1133">Transmembrane helix</keyword>
<accession>A0AAW7XBQ3</accession>
<sequence>MAIKGYRFGDSITELTLSLLLIAIAVSSIVVASRPLLEKFQRREALVIAAGAAADVAEHLAYYGHLEGLHFRQNTPYFSIVGEDGVFNAFYRDESTPSMRFQFIPKTIDGIPRRVAIRCTADLPYMLPQICMHPL</sequence>
<dbReference type="RefSeq" id="WP_303493476.1">
    <property type="nucleotide sequence ID" value="NZ_JAUOPB010000012.1"/>
</dbReference>
<organism evidence="2 3">
    <name type="scientific">Saccharophagus degradans</name>
    <dbReference type="NCBI Taxonomy" id="86304"/>
    <lineage>
        <taxon>Bacteria</taxon>
        <taxon>Pseudomonadati</taxon>
        <taxon>Pseudomonadota</taxon>
        <taxon>Gammaproteobacteria</taxon>
        <taxon>Cellvibrionales</taxon>
        <taxon>Cellvibrionaceae</taxon>
        <taxon>Saccharophagus</taxon>
    </lineage>
</organism>
<protein>
    <recommendedName>
        <fullName evidence="4">Type II secretion system protein</fullName>
    </recommendedName>
</protein>
<name>A0AAW7XBQ3_9GAMM</name>
<evidence type="ECO:0000313" key="3">
    <source>
        <dbReference type="Proteomes" id="UP001169760"/>
    </source>
</evidence>
<dbReference type="EMBL" id="JAUOPB010000012">
    <property type="protein sequence ID" value="MDO6423958.1"/>
    <property type="molecule type" value="Genomic_DNA"/>
</dbReference>
<dbReference type="Proteomes" id="UP001169760">
    <property type="component" value="Unassembled WGS sequence"/>
</dbReference>
<evidence type="ECO:0000313" key="2">
    <source>
        <dbReference type="EMBL" id="MDO6423958.1"/>
    </source>
</evidence>
<reference evidence="2" key="1">
    <citation type="submission" date="2023-07" db="EMBL/GenBank/DDBJ databases">
        <title>Genome content predicts the carbon catabolic preferences of heterotrophic bacteria.</title>
        <authorList>
            <person name="Gralka M."/>
        </authorList>
    </citation>
    <scope>NUCLEOTIDE SEQUENCE</scope>
    <source>
        <strain evidence="2">I3M17_2</strain>
    </source>
</reference>
<evidence type="ECO:0008006" key="4">
    <source>
        <dbReference type="Google" id="ProtNLM"/>
    </source>
</evidence>
<gene>
    <name evidence="2" type="ORF">Q4521_15850</name>
</gene>